<sequence length="51" mass="5583">MKYLVTGADGKLAGRVANNMLEAVAGTDLIFTCPNLARVPMEKKTAWEEKE</sequence>
<organism evidence="1 2">
    <name type="scientific">Anaerotignum lactatifermentans DSM 14214</name>
    <dbReference type="NCBI Taxonomy" id="1121323"/>
    <lineage>
        <taxon>Bacteria</taxon>
        <taxon>Bacillati</taxon>
        <taxon>Bacillota</taxon>
        <taxon>Clostridia</taxon>
        <taxon>Lachnospirales</taxon>
        <taxon>Anaerotignaceae</taxon>
        <taxon>Anaerotignum</taxon>
    </lineage>
</organism>
<accession>A0A1M6NI63</accession>
<protein>
    <submittedName>
        <fullName evidence="1">NAD(P)H dehydrogenase (Quinone)</fullName>
    </submittedName>
</protein>
<dbReference type="Proteomes" id="UP000183975">
    <property type="component" value="Unassembled WGS sequence"/>
</dbReference>
<dbReference type="RefSeq" id="WP_242949201.1">
    <property type="nucleotide sequence ID" value="NZ_FRAH01000010.1"/>
</dbReference>
<gene>
    <name evidence="1" type="ORF">SAMN02745138_00870</name>
</gene>
<evidence type="ECO:0000313" key="1">
    <source>
        <dbReference type="EMBL" id="SHJ95326.1"/>
    </source>
</evidence>
<name>A0A1M6NI63_9FIRM</name>
<proteinExistence type="predicted"/>
<keyword evidence="2" id="KW-1185">Reference proteome</keyword>
<reference evidence="1 2" key="1">
    <citation type="submission" date="2016-11" db="EMBL/GenBank/DDBJ databases">
        <authorList>
            <person name="Jaros S."/>
            <person name="Januszkiewicz K."/>
            <person name="Wedrychowicz H."/>
        </authorList>
    </citation>
    <scope>NUCLEOTIDE SEQUENCE [LARGE SCALE GENOMIC DNA]</scope>
    <source>
        <strain evidence="1 2">DSM 14214</strain>
    </source>
</reference>
<evidence type="ECO:0000313" key="2">
    <source>
        <dbReference type="Proteomes" id="UP000183975"/>
    </source>
</evidence>
<dbReference type="AlphaFoldDB" id="A0A1M6NI63"/>
<dbReference type="EMBL" id="FRAH01000010">
    <property type="protein sequence ID" value="SHJ95326.1"/>
    <property type="molecule type" value="Genomic_DNA"/>
</dbReference>